<reference evidence="1 2" key="1">
    <citation type="submission" date="2009-01" db="EMBL/GenBank/DDBJ databases">
        <authorList>
            <person name="Fulton L."/>
            <person name="Clifton S."/>
            <person name="Fulton B."/>
            <person name="Xu J."/>
            <person name="Minx P."/>
            <person name="Pepin K.H."/>
            <person name="Johnson M."/>
            <person name="Bhonagiri V."/>
            <person name="Nash W.E."/>
            <person name="Mardis E.R."/>
            <person name="Wilson R.K."/>
        </authorList>
    </citation>
    <scope>NUCLEOTIDE SEQUENCE [LARGE SCALE GENOMIC DNA]</scope>
    <source>
        <strain evidence="1 2">DSM 15981</strain>
    </source>
</reference>
<gene>
    <name evidence="1" type="ORF">CLOSTASPAR_02666</name>
</gene>
<comment type="caution">
    <text evidence="1">The sequence shown here is derived from an EMBL/GenBank/DDBJ whole genome shotgun (WGS) entry which is preliminary data.</text>
</comment>
<protein>
    <submittedName>
        <fullName evidence="1">Uncharacterized protein</fullName>
    </submittedName>
</protein>
<dbReference type="AlphaFoldDB" id="C0D084"/>
<organism evidence="1 2">
    <name type="scientific">[Clostridium] asparagiforme DSM 15981</name>
    <dbReference type="NCBI Taxonomy" id="518636"/>
    <lineage>
        <taxon>Bacteria</taxon>
        <taxon>Bacillati</taxon>
        <taxon>Bacillota</taxon>
        <taxon>Clostridia</taxon>
        <taxon>Lachnospirales</taxon>
        <taxon>Lachnospiraceae</taxon>
        <taxon>Enterocloster</taxon>
    </lineage>
</organism>
<keyword evidence="2" id="KW-1185">Reference proteome</keyword>
<sequence length="42" mass="4779">MIKSPGSCRVRRFPGDFDLNIILPDKAGRRIYLRPDDGMPGF</sequence>
<reference evidence="1 2" key="2">
    <citation type="submission" date="2009-02" db="EMBL/GenBank/DDBJ databases">
        <title>Draft genome sequence of Clostridium asparagiforme (DSM 15981).</title>
        <authorList>
            <person name="Sudarsanam P."/>
            <person name="Ley R."/>
            <person name="Guruge J."/>
            <person name="Turnbaugh P.J."/>
            <person name="Mahowald M."/>
            <person name="Liep D."/>
            <person name="Gordon J."/>
        </authorList>
    </citation>
    <scope>NUCLEOTIDE SEQUENCE [LARGE SCALE GENOMIC DNA]</scope>
    <source>
        <strain evidence="1 2">DSM 15981</strain>
    </source>
</reference>
<evidence type="ECO:0000313" key="1">
    <source>
        <dbReference type="EMBL" id="EEG55253.1"/>
    </source>
</evidence>
<dbReference type="HOGENOM" id="CLU_3249297_0_0_9"/>
<accession>C0D084</accession>
<evidence type="ECO:0000313" key="2">
    <source>
        <dbReference type="Proteomes" id="UP000004756"/>
    </source>
</evidence>
<proteinExistence type="predicted"/>
<dbReference type="Proteomes" id="UP000004756">
    <property type="component" value="Unassembled WGS sequence"/>
</dbReference>
<dbReference type="EMBL" id="ACCJ01000159">
    <property type="protein sequence ID" value="EEG55253.1"/>
    <property type="molecule type" value="Genomic_DNA"/>
</dbReference>
<name>C0D084_9FIRM</name>